<reference evidence="3 4" key="1">
    <citation type="submission" date="2022-07" db="EMBL/GenBank/DDBJ databases">
        <title>Mucilaginibacter sp. JC4.</title>
        <authorList>
            <person name="Le V."/>
            <person name="Ko S.-R."/>
            <person name="Ahn C.-Y."/>
            <person name="Oh H.-M."/>
        </authorList>
    </citation>
    <scope>NUCLEOTIDE SEQUENCE [LARGE SCALE GENOMIC DNA]</scope>
    <source>
        <strain evidence="3 4">JC4</strain>
    </source>
</reference>
<feature type="domain" description="Rad50/SbcC-type AAA" evidence="2">
    <location>
        <begin position="13"/>
        <end position="204"/>
    </location>
</feature>
<feature type="coiled-coil region" evidence="1">
    <location>
        <begin position="216"/>
        <end position="270"/>
    </location>
</feature>
<dbReference type="InterPro" id="IPR027417">
    <property type="entry name" value="P-loop_NTPase"/>
</dbReference>
<protein>
    <submittedName>
        <fullName evidence="3">AAA family ATPase</fullName>
    </submittedName>
</protein>
<dbReference type="Pfam" id="PF13476">
    <property type="entry name" value="AAA_23"/>
    <property type="match status" value="1"/>
</dbReference>
<dbReference type="RefSeq" id="WP_256537199.1">
    <property type="nucleotide sequence ID" value="NZ_JANHOH010000001.1"/>
</dbReference>
<name>A0ABT1SXA3_9SPHI</name>
<proteinExistence type="predicted"/>
<evidence type="ECO:0000256" key="1">
    <source>
        <dbReference type="SAM" id="Coils"/>
    </source>
</evidence>
<dbReference type="InterPro" id="IPR038729">
    <property type="entry name" value="Rad50/SbcC_AAA"/>
</dbReference>
<dbReference type="Proteomes" id="UP001204376">
    <property type="component" value="Unassembled WGS sequence"/>
</dbReference>
<organism evidence="3 4">
    <name type="scientific">Mucilaginibacter aquariorum</name>
    <dbReference type="NCBI Taxonomy" id="2967225"/>
    <lineage>
        <taxon>Bacteria</taxon>
        <taxon>Pseudomonadati</taxon>
        <taxon>Bacteroidota</taxon>
        <taxon>Sphingobacteriia</taxon>
        <taxon>Sphingobacteriales</taxon>
        <taxon>Sphingobacteriaceae</taxon>
        <taxon>Mucilaginibacter</taxon>
    </lineage>
</organism>
<feature type="coiled-coil region" evidence="1">
    <location>
        <begin position="882"/>
        <end position="930"/>
    </location>
</feature>
<dbReference type="PANTHER" id="PTHR32114:SF2">
    <property type="entry name" value="ABC TRANSPORTER ABCH.3"/>
    <property type="match status" value="1"/>
</dbReference>
<keyword evidence="4" id="KW-1185">Reference proteome</keyword>
<accession>A0ABT1SXA3</accession>
<evidence type="ECO:0000259" key="2">
    <source>
        <dbReference type="Pfam" id="PF13476"/>
    </source>
</evidence>
<dbReference type="PANTHER" id="PTHR32114">
    <property type="entry name" value="ABC TRANSPORTER ABCH.3"/>
    <property type="match status" value="1"/>
</dbReference>
<feature type="coiled-coil region" evidence="1">
    <location>
        <begin position="428"/>
        <end position="490"/>
    </location>
</feature>
<dbReference type="SUPFAM" id="SSF52540">
    <property type="entry name" value="P-loop containing nucleoside triphosphate hydrolases"/>
    <property type="match status" value="1"/>
</dbReference>
<gene>
    <name evidence="3" type="ORF">NPE20_03425</name>
</gene>
<comment type="caution">
    <text evidence="3">The sequence shown here is derived from an EMBL/GenBank/DDBJ whole genome shotgun (WGS) entry which is preliminary data.</text>
</comment>
<feature type="coiled-coil region" evidence="1">
    <location>
        <begin position="555"/>
        <end position="595"/>
    </location>
</feature>
<feature type="coiled-coil region" evidence="1">
    <location>
        <begin position="963"/>
        <end position="1017"/>
    </location>
</feature>
<sequence>MKILTISFLNLNSLKGIHTIRLNEIPFTESSLFAITGPTGAGKTTILDAMTAALYGRVHRHDKDLKEMMSRYTAECYAEVEFEVKEIAYRAKWSMKRSRGKNDGAFQGEKMELSVLSTGEFLGGHTTTGVKQAIKDLCDLDYDQFLRSVILSQGDFASFLLAKDNERSELLEKITDTAIYAEISRFVYFRQKEEKEKLEHLQLRMGEFKLLSDEDRQAHEFRLEELNGNLTKVKSEQDRFNKLLLWLTEIEKARQKESEIQDRINGLELSFRANEVEFNLLQAHQQAIKFKPELVEIKSIRAQADDSNIGLGNLHLQLPVHKEASLAAADQQVSVSAEVIQCGKEATEAEPLLVKVGELDTRIINQQDIALKAATILTDNRRKMAELDGEKQGIEKVVARQKLDQETIETWLAANAAAQGLQTSLVAFERSRHDLAETNQQIVQAKQELKNFEHAATAQLLEKNKNEQNINSFESTVSQYTGEIARLKSELVETLDDKTIDQLETSANEVPAVINRLNVLIQLATSHQQQSNEQLEVSAQLKEQSEAFVTQQTLLAERSAQKSKAERQLIDLRQLVELEQRIKNYEDDRKELVPEEPCPLCGSIHHPFSEGGVSDKLAFSVQKRNDQEALVNSLTTEFNQLAIAVNSLHLNVQAREENLLKYVKSLSALSEKFDEEKADLPEPATIEKLTELLANRQRWQQQLAKLRVQLTDSRKINGQIVNLKDRLENIQQLLLIEKGKAGTFDEKIRSANEHVERLQSSIENLNGRRLELIKALTDLLGTFELQFTEDQLTELHDQLKTLSLHYQQNNLALQQLQIDKTKAQTDLANIHKAIKNHSANQLNNESTLRHEEQNLLELKTVRTGLFGDKDPVKERQRFAAKLQSARERLTQVDELVKNSSERLLITNTTITQLTNAVLKQEEQLATLSTQLLLKLAPFGISSLQALEDRFLDDQNEKRISDLKQQLDLQIGALKQQIIILQSELKTEQEKQLTAEPATELVMQLELLESSLNSINQEIGMLLQLLNTDKKIQEEFAGLVKQEALQKTELSRWSKLSSLIGSDNGRKFSRFAQGLTLSRLTDLANIHLSKLNERYQIQKSTTNDLELLIVDSYQADAVRPMSTLSGGESFLVSLALALGLSDLASRKVQINSLFIDEGFGTLDADTLEQAISALENLQTKGKTVGIISHVEALKERIGTQIQVTKQAGGWSKISTKSYQDKILQL</sequence>
<dbReference type="EMBL" id="JANHOH010000001">
    <property type="protein sequence ID" value="MCQ6956987.1"/>
    <property type="molecule type" value="Genomic_DNA"/>
</dbReference>
<dbReference type="Pfam" id="PF13558">
    <property type="entry name" value="SbcC_Walker_B"/>
    <property type="match status" value="1"/>
</dbReference>
<evidence type="ECO:0000313" key="3">
    <source>
        <dbReference type="EMBL" id="MCQ6956987.1"/>
    </source>
</evidence>
<feature type="coiled-coil region" evidence="1">
    <location>
        <begin position="689"/>
        <end position="775"/>
    </location>
</feature>
<evidence type="ECO:0000313" key="4">
    <source>
        <dbReference type="Proteomes" id="UP001204376"/>
    </source>
</evidence>
<dbReference type="Gene3D" id="3.40.50.300">
    <property type="entry name" value="P-loop containing nucleotide triphosphate hydrolases"/>
    <property type="match status" value="2"/>
</dbReference>
<keyword evidence="1" id="KW-0175">Coiled coil</keyword>